<feature type="compositionally biased region" description="Basic and acidic residues" evidence="3">
    <location>
        <begin position="1289"/>
        <end position="1298"/>
    </location>
</feature>
<feature type="region of interest" description="Disordered" evidence="3">
    <location>
        <begin position="1258"/>
        <end position="1311"/>
    </location>
</feature>
<dbReference type="PANTHER" id="PTHR13037:SF24">
    <property type="entry name" value="POLYCOMB PROTEIN PCL-RELATED"/>
    <property type="match status" value="1"/>
</dbReference>
<feature type="compositionally biased region" description="Polar residues" evidence="3">
    <location>
        <begin position="1147"/>
        <end position="1163"/>
    </location>
</feature>
<accession>A0AA38HAY1</accession>
<feature type="region of interest" description="Disordered" evidence="3">
    <location>
        <begin position="941"/>
        <end position="961"/>
    </location>
</feature>
<feature type="region of interest" description="Disordered" evidence="3">
    <location>
        <begin position="1144"/>
        <end position="1231"/>
    </location>
</feature>
<feature type="compositionally biased region" description="Polar residues" evidence="3">
    <location>
        <begin position="276"/>
        <end position="293"/>
    </location>
</feature>
<feature type="compositionally biased region" description="Polar residues" evidence="3">
    <location>
        <begin position="636"/>
        <end position="651"/>
    </location>
</feature>
<feature type="compositionally biased region" description="Polar residues" evidence="3">
    <location>
        <begin position="256"/>
        <end position="268"/>
    </location>
</feature>
<keyword evidence="4" id="KW-0472">Membrane</keyword>
<protein>
    <submittedName>
        <fullName evidence="5">Uncharacterized protein</fullName>
    </submittedName>
</protein>
<feature type="region of interest" description="Disordered" evidence="3">
    <location>
        <begin position="614"/>
        <end position="660"/>
    </location>
</feature>
<feature type="compositionally biased region" description="Polar residues" evidence="3">
    <location>
        <begin position="1087"/>
        <end position="1101"/>
    </location>
</feature>
<feature type="region of interest" description="Disordered" evidence="3">
    <location>
        <begin position="231"/>
        <end position="311"/>
    </location>
</feature>
<evidence type="ECO:0000256" key="4">
    <source>
        <dbReference type="SAM" id="Phobius"/>
    </source>
</evidence>
<feature type="transmembrane region" description="Helical" evidence="4">
    <location>
        <begin position="93"/>
        <end position="114"/>
    </location>
</feature>
<reference evidence="5" key="1">
    <citation type="journal article" date="2022" name="G3 (Bethesda)">
        <title>High quality genome of the basidiomycete yeast Dioszegia hungarica PDD-24b-2 isolated from cloud water.</title>
        <authorList>
            <person name="Jarrige D."/>
            <person name="Haridas S."/>
            <person name="Bleykasten-Grosshans C."/>
            <person name="Joly M."/>
            <person name="Nadalig T."/>
            <person name="Sancelme M."/>
            <person name="Vuilleumier S."/>
            <person name="Grigoriev I.V."/>
            <person name="Amato P."/>
            <person name="Bringel F."/>
        </authorList>
    </citation>
    <scope>NUCLEOTIDE SEQUENCE</scope>
    <source>
        <strain evidence="5">PDD-24b-2</strain>
    </source>
</reference>
<dbReference type="GeneID" id="77727834"/>
<feature type="compositionally biased region" description="Low complexity" evidence="3">
    <location>
        <begin position="1457"/>
        <end position="1471"/>
    </location>
</feature>
<feature type="coiled-coil region" evidence="2">
    <location>
        <begin position="1315"/>
        <end position="1353"/>
    </location>
</feature>
<feature type="transmembrane region" description="Helical" evidence="4">
    <location>
        <begin position="588"/>
        <end position="608"/>
    </location>
</feature>
<keyword evidence="6" id="KW-1185">Reference proteome</keyword>
<feature type="compositionally biased region" description="Polar residues" evidence="3">
    <location>
        <begin position="366"/>
        <end position="385"/>
    </location>
</feature>
<evidence type="ECO:0000313" key="6">
    <source>
        <dbReference type="Proteomes" id="UP001164286"/>
    </source>
</evidence>
<evidence type="ECO:0000256" key="1">
    <source>
        <dbReference type="ARBA" id="ARBA00022581"/>
    </source>
</evidence>
<proteinExistence type="predicted"/>
<feature type="region of interest" description="Disordered" evidence="3">
    <location>
        <begin position="1087"/>
        <end position="1110"/>
    </location>
</feature>
<feature type="compositionally biased region" description="Low complexity" evidence="3">
    <location>
        <begin position="329"/>
        <end position="344"/>
    </location>
</feature>
<evidence type="ECO:0000256" key="3">
    <source>
        <dbReference type="SAM" id="MobiDB-lite"/>
    </source>
</evidence>
<feature type="region of interest" description="Disordered" evidence="3">
    <location>
        <begin position="802"/>
        <end position="830"/>
    </location>
</feature>
<evidence type="ECO:0000256" key="2">
    <source>
        <dbReference type="SAM" id="Coils"/>
    </source>
</evidence>
<feature type="transmembrane region" description="Helical" evidence="4">
    <location>
        <begin position="559"/>
        <end position="582"/>
    </location>
</feature>
<feature type="transmembrane region" description="Helical" evidence="4">
    <location>
        <begin position="6"/>
        <end position="27"/>
    </location>
</feature>
<keyword evidence="1" id="KW-0945">Host-virus interaction</keyword>
<dbReference type="PANTHER" id="PTHR13037">
    <property type="entry name" value="FORMIN"/>
    <property type="match status" value="1"/>
</dbReference>
<evidence type="ECO:0000313" key="5">
    <source>
        <dbReference type="EMBL" id="KAI9635634.1"/>
    </source>
</evidence>
<feature type="region of interest" description="Disordered" evidence="3">
    <location>
        <begin position="472"/>
        <end position="517"/>
    </location>
</feature>
<feature type="compositionally biased region" description="Pro residues" evidence="3">
    <location>
        <begin position="489"/>
        <end position="505"/>
    </location>
</feature>
<sequence>MLPLEVLVAVPVPFLLALILHVTYYLLPLLHLLPRPGPLLARITALIPNPRRRTRNLPREFFNLPPRSTSPNGSISSITSLTMGSALGVRGKVMLMMAAQAGVSLIAGWVYLTTGVTGRLAGLCLALSVIPVAVGITTITLFSAMRRPHHIARHELSLIRSAIFGSGGVTHSTIIPRILPYSSLASALLCAITVLLPSAGIFLLIITSLLSVSSMALASYSVRSQSRARRGMIRLASPSPDSRSGHRVSMAEKHSQAYQYSDSMISSPSRPPTPHSAFSYSPSVQTPHTQSDSRTPKSEGTGMSEYDTPKTSLTEYTATPETIASWDFTHSPTPSLPTPSSAVTRPRSTSPALPEISSPRAVPRGSAQTASGHSMHTIPLTSTPGSALGSPGGSILAGYSPDPFHPMPRGFESLTQFPMTPSQLARRASLVERQNRSGSAFTFVPSQVQTASGGQGRDSTWTLESYHSLSYQTPKSQVRGRGSDDPRRAPPPPPLPYPMPLPPTPTLSRSQTPWDQSTCGALGKGSTELLMGGEREWDMIDLSDEGEGLESWGNGGRGVGLLSLAGLMICTAFSAPLLAVGLTQTTQILYLISILLPSTLLLFSTYLLRPRPLPLPTQPRNLKKSSKASKASTSTHQSLALKSESQLSLPGTVSPKLTPPVRNRASVPLAEKWNSLLEPKPSISSFGYQPPSASEKKGHRRHTVYGALSARDDASEEYSRKMLARRSVDIWLEAGHAKPAGNVLERAAEMIRPSPALRILEGPPRKEGEGMMRKLRGGVVSMLLPKRFSQIMALQDGVANGMEMSTPRRGRGVSQYDDAEDDEPQSPITIHITSPSKFERRQSGLARYSIGEASDGGDGDGEEAEPEIQVATRARMSASPTYFFGKERTDEGGDGELDWLQSAILPQLMSGNQVSHRIRPSEQFADAESPRTSRLLRRSSIGSAPTQTDHPIPAHTASPNAKSIRRELRHKHSFSLPLIDKASFSDLRSQVRQVGKERQHDWSIYADGYEYEYPRQVIDFSAAPAEEAGVDLPAFPVDYSQAPYPATPGSYLSTVGEGNETRMSTNMRSLAHLTLSAEALWESPSHAYTSPASHTYTSPASQRERLSTDSHLVGQDSFVSDDEAMAREMEQVLAMDTPTRAEFVISPTGSEATTVSARTSWSRMSGGRPLSRASSAGSGWHGVLDKKVSASTIASRRSATRSDESGSSENHTFGRSAPGIAVPPVPELPESMRRPMSQTFAHPFPVHNAAASIPLRTSASTASISTQPVPPHNRPVAPQAPLHTIMPRKSAETIRSEASDQSTPPVKRQPGWRMSRQELRLVKELQERKAAAEQEERERIGRVEKEVAAIETRARVLGIPPGTPPSPEKRKGLKPLRLVANRPASILLAGAGGAKPKMGVEKNQGDVGGLRAGENGTAGSLPPSTPSRKKTSKGGSQKNENLPPVPTPGSRKGGKSSKGSTGVSGMSGIRA</sequence>
<feature type="region of interest" description="Disordered" evidence="3">
    <location>
        <begin position="441"/>
        <end position="460"/>
    </location>
</feature>
<dbReference type="RefSeq" id="XP_052945411.1">
    <property type="nucleotide sequence ID" value="XM_053088629.1"/>
</dbReference>
<feature type="transmembrane region" description="Helical" evidence="4">
    <location>
        <begin position="120"/>
        <end position="144"/>
    </location>
</feature>
<feature type="region of interest" description="Disordered" evidence="3">
    <location>
        <begin position="1393"/>
        <end position="1471"/>
    </location>
</feature>
<organism evidence="5 6">
    <name type="scientific">Dioszegia hungarica</name>
    <dbReference type="NCBI Taxonomy" id="4972"/>
    <lineage>
        <taxon>Eukaryota</taxon>
        <taxon>Fungi</taxon>
        <taxon>Dikarya</taxon>
        <taxon>Basidiomycota</taxon>
        <taxon>Agaricomycotina</taxon>
        <taxon>Tremellomycetes</taxon>
        <taxon>Tremellales</taxon>
        <taxon>Bulleribasidiaceae</taxon>
        <taxon>Dioszegia</taxon>
    </lineage>
</organism>
<comment type="caution">
    <text evidence="5">The sequence shown here is derived from an EMBL/GenBank/DDBJ whole genome shotgun (WGS) entry which is preliminary data.</text>
</comment>
<name>A0AA38HAY1_9TREE</name>
<keyword evidence="4" id="KW-0812">Transmembrane</keyword>
<feature type="compositionally biased region" description="Polar residues" evidence="3">
    <location>
        <begin position="1258"/>
        <end position="1267"/>
    </location>
</feature>
<dbReference type="EMBL" id="JAKWFO010000005">
    <property type="protein sequence ID" value="KAI9635634.1"/>
    <property type="molecule type" value="Genomic_DNA"/>
</dbReference>
<keyword evidence="2" id="KW-0175">Coiled coil</keyword>
<gene>
    <name evidence="5" type="ORF">MKK02DRAFT_33011</name>
</gene>
<keyword evidence="4" id="KW-1133">Transmembrane helix</keyword>
<dbReference type="Proteomes" id="UP001164286">
    <property type="component" value="Unassembled WGS sequence"/>
</dbReference>
<feature type="region of interest" description="Disordered" evidence="3">
    <location>
        <begin position="325"/>
        <end position="401"/>
    </location>
</feature>